<name>A0A1I2MJM3_9CLOT</name>
<dbReference type="GO" id="GO:0005524">
    <property type="term" value="F:ATP binding"/>
    <property type="evidence" value="ECO:0007669"/>
    <property type="project" value="UniProtKB-KW"/>
</dbReference>
<dbReference type="PANTHER" id="PTHR47963:SF9">
    <property type="entry name" value="CRISPR-ASSOCIATED ENDONUCLEASE_HELICASE CAS3"/>
    <property type="match status" value="1"/>
</dbReference>
<dbReference type="Pfam" id="PF01966">
    <property type="entry name" value="HD"/>
    <property type="match status" value="1"/>
</dbReference>
<feature type="domain" description="HD Cas3-type" evidence="12">
    <location>
        <begin position="6"/>
        <end position="198"/>
    </location>
</feature>
<dbReference type="InterPro" id="IPR006483">
    <property type="entry name" value="CRISPR-assoc_Cas3_HD"/>
</dbReference>
<gene>
    <name evidence="13" type="ORF">DBY38_05785</name>
    <name evidence="14" type="ORF">SAMN04487885_11431</name>
</gene>
<keyword evidence="6" id="KW-0378">Hydrolase</keyword>
<evidence type="ECO:0000256" key="7">
    <source>
        <dbReference type="ARBA" id="ARBA00022806"/>
    </source>
</evidence>
<keyword evidence="13" id="KW-0255">Endonuclease</keyword>
<dbReference type="RefSeq" id="WP_027640226.1">
    <property type="nucleotide sequence ID" value="NZ_CP076620.1"/>
</dbReference>
<dbReference type="STRING" id="1529.SAMN04487885_11431"/>
<dbReference type="PROSITE" id="PS51643">
    <property type="entry name" value="HD_CAS3"/>
    <property type="match status" value="1"/>
</dbReference>
<dbReference type="SMART" id="SM00487">
    <property type="entry name" value="DEXDc"/>
    <property type="match status" value="1"/>
</dbReference>
<dbReference type="SUPFAM" id="SSF52540">
    <property type="entry name" value="P-loop containing nucleoside triphosphate hydrolases"/>
    <property type="match status" value="1"/>
</dbReference>
<reference evidence="14 15" key="1">
    <citation type="submission" date="2016-10" db="EMBL/GenBank/DDBJ databases">
        <authorList>
            <person name="de Groot N.N."/>
        </authorList>
    </citation>
    <scope>NUCLEOTIDE SEQUENCE [LARGE SCALE GENOMIC DNA]</scope>
    <source>
        <strain evidence="14 15">NLAE-zl-G419</strain>
    </source>
</reference>
<dbReference type="InterPro" id="IPR027417">
    <property type="entry name" value="P-loop_NTPase"/>
</dbReference>
<dbReference type="Proteomes" id="UP000246114">
    <property type="component" value="Unassembled WGS sequence"/>
</dbReference>
<keyword evidence="9" id="KW-0051">Antiviral defense</keyword>
<dbReference type="GeneID" id="90543357"/>
<dbReference type="InterPro" id="IPR011545">
    <property type="entry name" value="DEAD/DEAH_box_helicase_dom"/>
</dbReference>
<dbReference type="InterPro" id="IPR038257">
    <property type="entry name" value="CRISPR-assoc_Cas3_HD_sf"/>
</dbReference>
<dbReference type="InterPro" id="IPR001650">
    <property type="entry name" value="Helicase_C-like"/>
</dbReference>
<dbReference type="InterPro" id="IPR054712">
    <property type="entry name" value="Cas3-like_dom"/>
</dbReference>
<evidence type="ECO:0000256" key="1">
    <source>
        <dbReference type="ARBA" id="ARBA00006847"/>
    </source>
</evidence>
<evidence type="ECO:0000259" key="10">
    <source>
        <dbReference type="PROSITE" id="PS51192"/>
    </source>
</evidence>
<dbReference type="PROSITE" id="PS51194">
    <property type="entry name" value="HELICASE_CTER"/>
    <property type="match status" value="1"/>
</dbReference>
<dbReference type="NCBIfam" id="TIGR01587">
    <property type="entry name" value="cas3_core"/>
    <property type="match status" value="1"/>
</dbReference>
<dbReference type="OrthoDB" id="9810236at2"/>
<evidence type="ECO:0000313" key="16">
    <source>
        <dbReference type="Proteomes" id="UP000246114"/>
    </source>
</evidence>
<dbReference type="GO" id="GO:0016787">
    <property type="term" value="F:hydrolase activity"/>
    <property type="evidence" value="ECO:0007669"/>
    <property type="project" value="UniProtKB-KW"/>
</dbReference>
<dbReference type="InterPro" id="IPR014001">
    <property type="entry name" value="Helicase_ATP-bd"/>
</dbReference>
<evidence type="ECO:0000313" key="14">
    <source>
        <dbReference type="EMBL" id="SFF89321.1"/>
    </source>
</evidence>
<evidence type="ECO:0000256" key="6">
    <source>
        <dbReference type="ARBA" id="ARBA00022801"/>
    </source>
</evidence>
<reference evidence="13 16" key="2">
    <citation type="submission" date="2018-03" db="EMBL/GenBank/DDBJ databases">
        <title>The uncultured portion of the human microbiome is neutrally assembled.</title>
        <authorList>
            <person name="Jeraldo P."/>
            <person name="Boardman L."/>
            <person name="White B.A."/>
            <person name="Nelson H."/>
            <person name="Goldenfeld N."/>
            <person name="Chia N."/>
        </authorList>
    </citation>
    <scope>NUCLEOTIDE SEQUENCE [LARGE SCALE GENOMIC DNA]</scope>
    <source>
        <strain evidence="13">CIM:MAG 903</strain>
    </source>
</reference>
<dbReference type="InterPro" id="IPR006474">
    <property type="entry name" value="Helicase_Cas3_CRISPR-ass_core"/>
</dbReference>
<evidence type="ECO:0000256" key="8">
    <source>
        <dbReference type="ARBA" id="ARBA00022840"/>
    </source>
</evidence>
<organism evidence="14 15">
    <name type="scientific">Clostridium cadaveris</name>
    <dbReference type="NCBI Taxonomy" id="1529"/>
    <lineage>
        <taxon>Bacteria</taxon>
        <taxon>Bacillati</taxon>
        <taxon>Bacillota</taxon>
        <taxon>Clostridia</taxon>
        <taxon>Eubacteriales</taxon>
        <taxon>Clostridiaceae</taxon>
        <taxon>Clostridium</taxon>
    </lineage>
</organism>
<dbReference type="GO" id="GO:0003724">
    <property type="term" value="F:RNA helicase activity"/>
    <property type="evidence" value="ECO:0007669"/>
    <property type="project" value="TreeGrafter"/>
</dbReference>
<feature type="domain" description="Helicase C-terminal" evidence="11">
    <location>
        <begin position="434"/>
        <end position="610"/>
    </location>
</feature>
<evidence type="ECO:0000256" key="4">
    <source>
        <dbReference type="ARBA" id="ARBA00022723"/>
    </source>
</evidence>
<dbReference type="eggNOG" id="COG1203">
    <property type="taxonomic scope" value="Bacteria"/>
</dbReference>
<dbReference type="EMBL" id="QAMZ01000029">
    <property type="protein sequence ID" value="PWL53904.1"/>
    <property type="molecule type" value="Genomic_DNA"/>
</dbReference>
<dbReference type="GO" id="GO:0003723">
    <property type="term" value="F:RNA binding"/>
    <property type="evidence" value="ECO:0007669"/>
    <property type="project" value="TreeGrafter"/>
</dbReference>
<dbReference type="InterPro" id="IPR050547">
    <property type="entry name" value="DEAD_box_RNA_helicases"/>
</dbReference>
<dbReference type="Proteomes" id="UP000182135">
    <property type="component" value="Unassembled WGS sequence"/>
</dbReference>
<evidence type="ECO:0000313" key="15">
    <source>
        <dbReference type="Proteomes" id="UP000182135"/>
    </source>
</evidence>
<proteinExistence type="inferred from homology"/>
<dbReference type="PROSITE" id="PS51192">
    <property type="entry name" value="HELICASE_ATP_BIND_1"/>
    <property type="match status" value="1"/>
</dbReference>
<protein>
    <submittedName>
        <fullName evidence="14">CRISPR-associated helicase, Cas3 family</fullName>
    </submittedName>
    <submittedName>
        <fullName evidence="13">CRISPR-associated helicase/endonuclease Cas3</fullName>
    </submittedName>
</protein>
<dbReference type="PANTHER" id="PTHR47963">
    <property type="entry name" value="DEAD-BOX ATP-DEPENDENT RNA HELICASE 47, MITOCHONDRIAL"/>
    <property type="match status" value="1"/>
</dbReference>
<dbReference type="Pfam" id="PF22590">
    <property type="entry name" value="Cas3-like_C_2"/>
    <property type="match status" value="1"/>
</dbReference>
<dbReference type="GO" id="GO:0004519">
    <property type="term" value="F:endonuclease activity"/>
    <property type="evidence" value="ECO:0007669"/>
    <property type="project" value="UniProtKB-KW"/>
</dbReference>
<evidence type="ECO:0000256" key="3">
    <source>
        <dbReference type="ARBA" id="ARBA00022722"/>
    </source>
</evidence>
<dbReference type="GO" id="GO:0046872">
    <property type="term" value="F:metal ion binding"/>
    <property type="evidence" value="ECO:0007669"/>
    <property type="project" value="UniProtKB-KW"/>
</dbReference>
<evidence type="ECO:0000259" key="11">
    <source>
        <dbReference type="PROSITE" id="PS51194"/>
    </source>
</evidence>
<dbReference type="EMBL" id="FOOE01000014">
    <property type="protein sequence ID" value="SFF89321.1"/>
    <property type="molecule type" value="Genomic_DNA"/>
</dbReference>
<dbReference type="InterPro" id="IPR006674">
    <property type="entry name" value="HD_domain"/>
</dbReference>
<keyword evidence="5" id="KW-0547">Nucleotide-binding</keyword>
<comment type="similarity">
    <text evidence="2">In the central section; belongs to the CRISPR-associated helicase Cas3 family.</text>
</comment>
<evidence type="ECO:0000259" key="12">
    <source>
        <dbReference type="PROSITE" id="PS51643"/>
    </source>
</evidence>
<keyword evidence="3" id="KW-0540">Nuclease</keyword>
<dbReference type="NCBIfam" id="TIGR01596">
    <property type="entry name" value="cas3_HD"/>
    <property type="match status" value="1"/>
</dbReference>
<dbReference type="GO" id="GO:0051607">
    <property type="term" value="P:defense response to virus"/>
    <property type="evidence" value="ECO:0007669"/>
    <property type="project" value="UniProtKB-KW"/>
</dbReference>
<sequence length="741" mass="86296">MYYAKTKPVIESIKQHTDSVLKEYGILKDNYENEINNIVGQENSEKFWDLLYKACLYHDFGKINVEFQNKMKRSLGLKYEESTREEIYHNFLSPALIPKEDRKSIDVNLRTIFYQAIAYHHERGVSINADEKMKYVKYINEELKNMVDAINEEMNCGLENINIGYLEKIDEPRRIKESNENYKLYVMLKGLLHRLDHSGSAHIDVEEKVDKCIGDCTEEYFKINNWEKREPQKFAINNRDRNIVLIASTGIGKTETALLWIDDSKAIFTLPLRVSLNALYSRVKEDIKYKSVGLLHSTALDYMMEQKEFNSKKNYADIEESFEESRLLSKKLCFSTIDQVFKCPFKYIGYEKILSTLAYSKIVIDEIQAYSPDIAAVILYGIKQLSELGGRFMIMTATLPRIYKDRLKEFGIEFEEKKCLTSMIRHKISMDNTEIVNDIDKIAELGKHKKVLAIVNTVKKAEEIYNLLEEKEVNVNLLHSMFINRDRTEKEKAIKDFTDEDENKVDIKNNKKESGIWVTTQLVEASLDVDFDCLFTEMSTLDSLFQRLGRCYRKRAFDLYGPNIYIYTENVSGIGYIYDKEIFEESIKLLSKYNHSTISEEVKVNLVDKLYSKEAISGTKYYKKFMATCTLLKDLTAYSMDNKEAQRVLRDIESITVVPQEIYDENIELFMNLKGNGKKEAFREINKLTVNVPTSKIYAARDKNPLLAVRNIDNIRGVFLINAKYSKEHGLDLNELVDTFI</sequence>
<dbReference type="Pfam" id="PF00270">
    <property type="entry name" value="DEAD"/>
    <property type="match status" value="1"/>
</dbReference>
<dbReference type="Gene3D" id="3.40.50.300">
    <property type="entry name" value="P-loop containing nucleotide triphosphate hydrolases"/>
    <property type="match status" value="2"/>
</dbReference>
<dbReference type="Gene3D" id="1.10.3210.30">
    <property type="match status" value="1"/>
</dbReference>
<feature type="domain" description="Helicase ATP-binding" evidence="10">
    <location>
        <begin position="234"/>
        <end position="417"/>
    </location>
</feature>
<keyword evidence="4" id="KW-0479">Metal-binding</keyword>
<keyword evidence="15" id="KW-1185">Reference proteome</keyword>
<dbReference type="CDD" id="cd09641">
    <property type="entry name" value="Cas3''_I"/>
    <property type="match status" value="1"/>
</dbReference>
<accession>A0A1I2MJM3</accession>
<evidence type="ECO:0000256" key="5">
    <source>
        <dbReference type="ARBA" id="ARBA00022741"/>
    </source>
</evidence>
<dbReference type="AlphaFoldDB" id="A0A1I2MJM3"/>
<evidence type="ECO:0000256" key="2">
    <source>
        <dbReference type="ARBA" id="ARBA00009046"/>
    </source>
</evidence>
<evidence type="ECO:0000256" key="9">
    <source>
        <dbReference type="ARBA" id="ARBA00023118"/>
    </source>
</evidence>
<keyword evidence="8" id="KW-0067">ATP-binding</keyword>
<comment type="similarity">
    <text evidence="1">In the N-terminal section; belongs to the CRISPR-associated nuclease Cas3-HD family.</text>
</comment>
<dbReference type="SMART" id="SM00490">
    <property type="entry name" value="HELICc"/>
    <property type="match status" value="1"/>
</dbReference>
<evidence type="ECO:0000313" key="13">
    <source>
        <dbReference type="EMBL" id="PWL53904.1"/>
    </source>
</evidence>
<keyword evidence="7" id="KW-0347">Helicase</keyword>